<dbReference type="Gene3D" id="1.20.144.10">
    <property type="entry name" value="Phosphatidic acid phosphatase type 2/haloperoxidase"/>
    <property type="match status" value="1"/>
</dbReference>
<evidence type="ECO:0000313" key="3">
    <source>
        <dbReference type="Proteomes" id="UP000325273"/>
    </source>
</evidence>
<feature type="transmembrane region" description="Helical" evidence="1">
    <location>
        <begin position="37"/>
        <end position="57"/>
    </location>
</feature>
<feature type="transmembrane region" description="Helical" evidence="1">
    <location>
        <begin position="12"/>
        <end position="30"/>
    </location>
</feature>
<keyword evidence="1" id="KW-0472">Membrane</keyword>
<keyword evidence="1" id="KW-1133">Transmembrane helix</keyword>
<feature type="transmembrane region" description="Helical" evidence="1">
    <location>
        <begin position="127"/>
        <end position="143"/>
    </location>
</feature>
<sequence length="211" mass="22993">MWTVFSNIGDAAVTLPVAALCVGWIALFNVRLALRLVAILVAGVALVGVTKVVYAGWGISIPAEDFHVISGHAVLSTSIWMIAITLQLKWWRLPTLPGIAAGMGIGALTAIARLLNHSHSMPEVASGWLLGVVMALFFLRTAVNVELDRLKPVWPTVSLLLVSSLTYGHEAPFEYLIQTRSPQLHRHVPSVMAFLGRVRYRLRSHEATSAK</sequence>
<keyword evidence="1" id="KW-0812">Transmembrane</keyword>
<comment type="caution">
    <text evidence="2">The sequence shown here is derived from an EMBL/GenBank/DDBJ whole genome shotgun (WGS) entry which is preliminary data.</text>
</comment>
<proteinExistence type="predicted"/>
<accession>A0A5B0GVP2</accession>
<protein>
    <submittedName>
        <fullName evidence="2">Phosphoesterase PA-phosphatase</fullName>
    </submittedName>
</protein>
<dbReference type="SUPFAM" id="SSF48317">
    <property type="entry name" value="Acid phosphatase/Vanadium-dependent haloperoxidase"/>
    <property type="match status" value="1"/>
</dbReference>
<dbReference type="RefSeq" id="WP_149672580.1">
    <property type="nucleotide sequence ID" value="NZ_VTUZ01000018.1"/>
</dbReference>
<name>A0A5B0GVP2_9BURK</name>
<evidence type="ECO:0000313" key="2">
    <source>
        <dbReference type="EMBL" id="KAA1006882.1"/>
    </source>
</evidence>
<dbReference type="InterPro" id="IPR036938">
    <property type="entry name" value="PAP2/HPO_sf"/>
</dbReference>
<dbReference type="AlphaFoldDB" id="A0A5B0GVP2"/>
<feature type="transmembrane region" description="Helical" evidence="1">
    <location>
        <begin position="95"/>
        <end position="115"/>
    </location>
</feature>
<feature type="transmembrane region" description="Helical" evidence="1">
    <location>
        <begin position="69"/>
        <end position="88"/>
    </location>
</feature>
<dbReference type="EMBL" id="VTUZ01000018">
    <property type="protein sequence ID" value="KAA1006882.1"/>
    <property type="molecule type" value="Genomic_DNA"/>
</dbReference>
<gene>
    <name evidence="2" type="ORF">FVF58_25375</name>
</gene>
<dbReference type="Proteomes" id="UP000325273">
    <property type="component" value="Unassembled WGS sequence"/>
</dbReference>
<reference evidence="2 3" key="1">
    <citation type="submission" date="2019-08" db="EMBL/GenBank/DDBJ databases">
        <title>Paraburkholderia sp. DCY113.</title>
        <authorList>
            <person name="Kang J."/>
        </authorList>
    </citation>
    <scope>NUCLEOTIDE SEQUENCE [LARGE SCALE GENOMIC DNA]</scope>
    <source>
        <strain evidence="2 3">DCY113</strain>
    </source>
</reference>
<organism evidence="2 3">
    <name type="scientific">Paraburkholderia panacisoli</name>
    <dbReference type="NCBI Taxonomy" id="2603818"/>
    <lineage>
        <taxon>Bacteria</taxon>
        <taxon>Pseudomonadati</taxon>
        <taxon>Pseudomonadota</taxon>
        <taxon>Betaproteobacteria</taxon>
        <taxon>Burkholderiales</taxon>
        <taxon>Burkholderiaceae</taxon>
        <taxon>Paraburkholderia</taxon>
    </lineage>
</organism>
<evidence type="ECO:0000256" key="1">
    <source>
        <dbReference type="SAM" id="Phobius"/>
    </source>
</evidence>
<keyword evidence="3" id="KW-1185">Reference proteome</keyword>